<keyword evidence="3" id="KW-1185">Reference proteome</keyword>
<feature type="compositionally biased region" description="Basic and acidic residues" evidence="1">
    <location>
        <begin position="84"/>
        <end position="105"/>
    </location>
</feature>
<gene>
    <name evidence="2" type="ORF">MAR_018485</name>
</gene>
<reference evidence="2" key="1">
    <citation type="submission" date="2022-11" db="EMBL/GenBank/DDBJ databases">
        <title>Centuries of genome instability and evolution in soft-shell clam transmissible cancer (bioRxiv).</title>
        <authorList>
            <person name="Hart S.F.M."/>
            <person name="Yonemitsu M.A."/>
            <person name="Giersch R.M."/>
            <person name="Beal B.F."/>
            <person name="Arriagada G."/>
            <person name="Davis B.W."/>
            <person name="Ostrander E.A."/>
            <person name="Goff S.P."/>
            <person name="Metzger M.J."/>
        </authorList>
    </citation>
    <scope>NUCLEOTIDE SEQUENCE</scope>
    <source>
        <strain evidence="2">MELC-2E11</strain>
        <tissue evidence="2">Siphon/mantle</tissue>
    </source>
</reference>
<evidence type="ECO:0000313" key="3">
    <source>
        <dbReference type="Proteomes" id="UP001164746"/>
    </source>
</evidence>
<organism evidence="2 3">
    <name type="scientific">Mya arenaria</name>
    <name type="common">Soft-shell clam</name>
    <dbReference type="NCBI Taxonomy" id="6604"/>
    <lineage>
        <taxon>Eukaryota</taxon>
        <taxon>Metazoa</taxon>
        <taxon>Spiralia</taxon>
        <taxon>Lophotrochozoa</taxon>
        <taxon>Mollusca</taxon>
        <taxon>Bivalvia</taxon>
        <taxon>Autobranchia</taxon>
        <taxon>Heteroconchia</taxon>
        <taxon>Euheterodonta</taxon>
        <taxon>Imparidentia</taxon>
        <taxon>Neoheterodontei</taxon>
        <taxon>Myida</taxon>
        <taxon>Myoidea</taxon>
        <taxon>Myidae</taxon>
        <taxon>Mya</taxon>
    </lineage>
</organism>
<protein>
    <submittedName>
        <fullName evidence="2">Uncharacterized protein</fullName>
    </submittedName>
</protein>
<feature type="region of interest" description="Disordered" evidence="1">
    <location>
        <begin position="1"/>
        <end position="114"/>
    </location>
</feature>
<name>A0ABY7EES8_MYAAR</name>
<accession>A0ABY7EES8</accession>
<feature type="compositionally biased region" description="Acidic residues" evidence="1">
    <location>
        <begin position="1"/>
        <end position="11"/>
    </location>
</feature>
<sequence length="114" mass="12984">MLSMEDMEETEIDNKQKASTSMAKHSPRIRSPRIHPEPEATNGISERQSLPHKPSTMFTRVDSSLSKQSLRSLNRTDPTQKNSENSKRCDSPQKDTGSSKEDRSSSKYQNQLFE</sequence>
<feature type="compositionally biased region" description="Polar residues" evidence="1">
    <location>
        <begin position="56"/>
        <end position="83"/>
    </location>
</feature>
<proteinExistence type="predicted"/>
<dbReference type="Proteomes" id="UP001164746">
    <property type="component" value="Chromosome 6"/>
</dbReference>
<evidence type="ECO:0000256" key="1">
    <source>
        <dbReference type="SAM" id="MobiDB-lite"/>
    </source>
</evidence>
<feature type="non-terminal residue" evidence="2">
    <location>
        <position position="1"/>
    </location>
</feature>
<dbReference type="EMBL" id="CP111017">
    <property type="protein sequence ID" value="WAR08527.1"/>
    <property type="molecule type" value="Genomic_DNA"/>
</dbReference>
<evidence type="ECO:0000313" key="2">
    <source>
        <dbReference type="EMBL" id="WAR08527.1"/>
    </source>
</evidence>